<evidence type="ECO:0000313" key="2">
    <source>
        <dbReference type="EMBL" id="ADK14530.1"/>
    </source>
</evidence>
<feature type="coiled-coil region" evidence="1">
    <location>
        <begin position="1"/>
        <end position="45"/>
    </location>
</feature>
<dbReference type="PATRIC" id="fig|748727.19.peg.2963"/>
<reference evidence="2" key="1">
    <citation type="submission" date="2009-07" db="EMBL/GenBank/DDBJ databases">
        <authorList>
            <person name="Koepke M."/>
            <person name="Hujer S."/>
            <person name="Held C."/>
            <person name="Wiezer A."/>
            <person name="Liesegang H."/>
            <person name="Ehrenreich A."/>
            <person name="Gottschalk G."/>
            <person name="Duerre P."/>
        </authorList>
    </citation>
    <scope>NUCLEOTIDE SEQUENCE</scope>
    <source>
        <strain evidence="2">DSM 13528</strain>
    </source>
</reference>
<dbReference type="Proteomes" id="UP000001656">
    <property type="component" value="Chromosome"/>
</dbReference>
<keyword evidence="5" id="KW-1185">Reference proteome</keyword>
<dbReference type="Proteomes" id="UP000077020">
    <property type="component" value="Unassembled WGS sequence"/>
</dbReference>
<dbReference type="AlphaFoldDB" id="D8GSW0"/>
<reference evidence="3 5" key="3">
    <citation type="journal article" date="2016" name="Biotechnol. Bioeng.">
        <title>Traits of selected Clostridium strains for syngas fermentation to ethanol.</title>
        <authorList>
            <person name="Martin M.E."/>
            <person name="Richter H."/>
            <person name="Saha S."/>
            <person name="Angenent L.T."/>
        </authorList>
    </citation>
    <scope>NUCLEOTIDE SEQUENCE [LARGE SCALE GENOMIC DNA]</scope>
    <source>
        <strain evidence="3 5">PETC</strain>
    </source>
</reference>
<name>D8GSW0_CLOLD</name>
<sequence length="69" mass="8019">MNNEEKILKLLENMQSQVNENTQVLKALEHKVDIIKAEQDNMKHELTRISEDTKSIKNLCCNNNFSIGF</sequence>
<dbReference type="HOGENOM" id="CLU_2768510_0_0_9"/>
<dbReference type="STRING" id="748727.CLJU_c14620"/>
<evidence type="ECO:0000313" key="3">
    <source>
        <dbReference type="EMBL" id="OAA88052.1"/>
    </source>
</evidence>
<dbReference type="EMBL" id="LITS01000006">
    <property type="protein sequence ID" value="OAA88052.1"/>
    <property type="molecule type" value="Genomic_DNA"/>
</dbReference>
<keyword evidence="1" id="KW-0175">Coiled coil</keyword>
<organism evidence="2 4">
    <name type="scientific">Clostridium ljungdahlii (strain ATCC 55383 / DSM 13528 / PETC)</name>
    <dbReference type="NCBI Taxonomy" id="748727"/>
    <lineage>
        <taxon>Bacteria</taxon>
        <taxon>Bacillati</taxon>
        <taxon>Bacillota</taxon>
        <taxon>Clostridia</taxon>
        <taxon>Eubacteriales</taxon>
        <taxon>Clostridiaceae</taxon>
        <taxon>Clostridium</taxon>
    </lineage>
</organism>
<dbReference type="KEGG" id="clj:CLJU_c14620"/>
<accession>D8GSW0</accession>
<dbReference type="OrthoDB" id="1708171at2"/>
<protein>
    <submittedName>
        <fullName evidence="2">Uncharacterized protein</fullName>
    </submittedName>
</protein>
<proteinExistence type="predicted"/>
<evidence type="ECO:0000313" key="5">
    <source>
        <dbReference type="Proteomes" id="UP000077020"/>
    </source>
</evidence>
<evidence type="ECO:0000256" key="1">
    <source>
        <dbReference type="SAM" id="Coils"/>
    </source>
</evidence>
<gene>
    <name evidence="2" type="ordered locus">CLJU_c14620</name>
    <name evidence="3" type="ORF">WX45_02919</name>
</gene>
<evidence type="ECO:0000313" key="4">
    <source>
        <dbReference type="Proteomes" id="UP000001656"/>
    </source>
</evidence>
<reference evidence="2 4" key="2">
    <citation type="journal article" date="2010" name="Proc. Natl. Acad. Sci. U.S.A.">
        <title>Clostridium ljungdahlii represents a microbial production platform based on syngas.</title>
        <authorList>
            <person name="Kopke M."/>
            <person name="Held C."/>
            <person name="Hujer S."/>
            <person name="Liesegang H."/>
            <person name="Wiezer A."/>
            <person name="Wollherr A."/>
            <person name="Ehrenreich A."/>
            <person name="Liebl W."/>
            <person name="Gottschalk G."/>
            <person name="Durre P."/>
        </authorList>
    </citation>
    <scope>NUCLEOTIDE SEQUENCE [LARGE SCALE GENOMIC DNA]</scope>
    <source>
        <strain evidence="4">ATCC 55383 / DSM 13528 / PETC</strain>
        <strain evidence="2">DSM 13528</strain>
    </source>
</reference>
<dbReference type="EMBL" id="CP001666">
    <property type="protein sequence ID" value="ADK14530.1"/>
    <property type="molecule type" value="Genomic_DNA"/>
</dbReference>
<dbReference type="RefSeq" id="WP_013238127.1">
    <property type="nucleotide sequence ID" value="NC_014328.1"/>
</dbReference>